<accession>A0A8J4BAP8</accession>
<dbReference type="Proteomes" id="UP000747399">
    <property type="component" value="Unassembled WGS sequence"/>
</dbReference>
<name>A0A8J4BAP8_9CHLO</name>
<gene>
    <name evidence="1" type="ORF">Vafri_12278</name>
</gene>
<keyword evidence="2" id="KW-1185">Reference proteome</keyword>
<organism evidence="1 2">
    <name type="scientific">Volvox africanus</name>
    <dbReference type="NCBI Taxonomy" id="51714"/>
    <lineage>
        <taxon>Eukaryota</taxon>
        <taxon>Viridiplantae</taxon>
        <taxon>Chlorophyta</taxon>
        <taxon>core chlorophytes</taxon>
        <taxon>Chlorophyceae</taxon>
        <taxon>CS clade</taxon>
        <taxon>Chlamydomonadales</taxon>
        <taxon>Volvocaceae</taxon>
        <taxon>Volvox</taxon>
    </lineage>
</organism>
<dbReference type="AlphaFoldDB" id="A0A8J4BAP8"/>
<protein>
    <submittedName>
        <fullName evidence="1">Uncharacterized protein</fullName>
    </submittedName>
</protein>
<dbReference type="EMBL" id="BNCO01000026">
    <property type="protein sequence ID" value="GIL57019.1"/>
    <property type="molecule type" value="Genomic_DNA"/>
</dbReference>
<proteinExistence type="predicted"/>
<comment type="caution">
    <text evidence="1">The sequence shown here is derived from an EMBL/GenBank/DDBJ whole genome shotgun (WGS) entry which is preliminary data.</text>
</comment>
<evidence type="ECO:0000313" key="1">
    <source>
        <dbReference type="EMBL" id="GIL57019.1"/>
    </source>
</evidence>
<sequence>MIMDKLLAGRLARDGLQNGQRRSLWLSERRQQRSKVKIWSQDIFKLATDGFRVTTAIREYEMQVNNCAWQGAPWLEPNKEHMISAITSLARVIPGRERGCPACLASSRVERVLRCIPGAFLQALMAHTSLGMPLEWARRNLRSCNSSFVVIIIIVRRPKPSVC</sequence>
<reference evidence="1" key="1">
    <citation type="journal article" date="2021" name="Proc. Natl. Acad. Sci. U.S.A.">
        <title>Three genomes in the algal genus Volvox reveal the fate of a haploid sex-determining region after a transition to homothallism.</title>
        <authorList>
            <person name="Yamamoto K."/>
            <person name="Hamaji T."/>
            <person name="Kawai-Toyooka H."/>
            <person name="Matsuzaki R."/>
            <person name="Takahashi F."/>
            <person name="Nishimura Y."/>
            <person name="Kawachi M."/>
            <person name="Noguchi H."/>
            <person name="Minakuchi Y."/>
            <person name="Umen J.G."/>
            <person name="Toyoda A."/>
            <person name="Nozaki H."/>
        </authorList>
    </citation>
    <scope>NUCLEOTIDE SEQUENCE</scope>
    <source>
        <strain evidence="1">NIES-3780</strain>
    </source>
</reference>
<evidence type="ECO:0000313" key="2">
    <source>
        <dbReference type="Proteomes" id="UP000747399"/>
    </source>
</evidence>